<evidence type="ECO:0000259" key="3">
    <source>
        <dbReference type="SMART" id="SM01008"/>
    </source>
</evidence>
<sequence length="794" mass="85864">MTETSKFHYIGKPLPRKEDRRLVTGHGRYLDDIIVPGALHACFVRSPHAHARILGISAEVAREMTGVVGVFTGTDLARWTNKLRLAPPIEGLHPTEIETMPTDKVRFHGDPVAIVVARDRYIAEDAAECVAVDYDVLPPVTSIDTAFAPDAALVDDSLPSNLVSHQTFSAGDVDARRKEAHAVVEASFYQHRQTHVPMETRGCAVLWDPGREHLTIHIGNQVPHPLRSQLAGRLNLSESQVTVMSPDVGGGFGQKIALYREELAIAALARHLKRPVRWREDRAENLMSASHARENLCRTRASVTENGRILGLELELAEDFGAYCFYPANYMSRVVAMIVTGPYRIQDYAFEMKVALTNKCGNGPMRAPMAITSWVMDGTIDAIARQLDLDPLEVRRINMLRPADLPYRMATGEVLEDITPSETLESAVNAIDYEAFRKRQRALRDQGRYVGLGLCTVVESTTYGSAFYKSAGIPGSGHEAAWVRIEPSGTVNASVGLGGTGQGYETALSQTVAEGLGVDPSEVKILTGNTDVAPYGMGSRGARGGTAGGGALFLCARKARGQVLQIAANKLGLNTSDDMRLLDGQVERLINGEWTATGLTLADVARNAYLDPTSLPEGITPGLDFSLTYDPPPMTYSNSTHACEVEVDVRTGALTILRYLVSEDCGTVINPVVVRGQQQGAIAMGLSGALLEEVIYDETGQNLTATFADYMVATACELPNFEILHHHTPNSRTPAGIKGMAEGGVMGAIGAVTNAVNDALAPFGTVADRQPLSPQYLRSLLRDRGAAARQNEQE</sequence>
<keyword evidence="1" id="KW-0500">Molybdenum</keyword>
<dbReference type="Gene3D" id="3.30.365.10">
    <property type="entry name" value="Aldehyde oxidase/xanthine dehydrogenase, molybdopterin binding domain"/>
    <property type="match status" value="4"/>
</dbReference>
<dbReference type="InterPro" id="IPR016208">
    <property type="entry name" value="Ald_Oxase/xanthine_DH-like"/>
</dbReference>
<dbReference type="PANTHER" id="PTHR11908:SF132">
    <property type="entry name" value="ALDEHYDE OXIDASE 1-RELATED"/>
    <property type="match status" value="1"/>
</dbReference>
<dbReference type="InterPro" id="IPR046867">
    <property type="entry name" value="AldOxase/xan_DH_MoCoBD2"/>
</dbReference>
<dbReference type="SMART" id="SM01008">
    <property type="entry name" value="Ald_Xan_dh_C"/>
    <property type="match status" value="1"/>
</dbReference>
<organism evidence="4 5">
    <name type="scientific">Roseibium aggregatum</name>
    <dbReference type="NCBI Taxonomy" id="187304"/>
    <lineage>
        <taxon>Bacteria</taxon>
        <taxon>Pseudomonadati</taxon>
        <taxon>Pseudomonadota</taxon>
        <taxon>Alphaproteobacteria</taxon>
        <taxon>Hyphomicrobiales</taxon>
        <taxon>Stappiaceae</taxon>
        <taxon>Roseibium</taxon>
    </lineage>
</organism>
<feature type="domain" description="Aldehyde oxidase/xanthine dehydrogenase a/b hammerhead" evidence="3">
    <location>
        <begin position="24"/>
        <end position="138"/>
    </location>
</feature>
<dbReference type="AlphaFoldDB" id="A0A926S6E2"/>
<dbReference type="Gene3D" id="3.90.1170.50">
    <property type="entry name" value="Aldehyde oxidase/xanthine dehydrogenase, a/b hammerhead"/>
    <property type="match status" value="1"/>
</dbReference>
<dbReference type="Pfam" id="PF02738">
    <property type="entry name" value="MoCoBD_1"/>
    <property type="match status" value="1"/>
</dbReference>
<dbReference type="InterPro" id="IPR036856">
    <property type="entry name" value="Ald_Oxase/Xan_DH_a/b_sf"/>
</dbReference>
<dbReference type="GO" id="GO:0016491">
    <property type="term" value="F:oxidoreductase activity"/>
    <property type="evidence" value="ECO:0007669"/>
    <property type="project" value="UniProtKB-KW"/>
</dbReference>
<evidence type="ECO:0000256" key="2">
    <source>
        <dbReference type="ARBA" id="ARBA00023002"/>
    </source>
</evidence>
<evidence type="ECO:0000313" key="4">
    <source>
        <dbReference type="EMBL" id="MBD1548468.1"/>
    </source>
</evidence>
<proteinExistence type="predicted"/>
<dbReference type="InterPro" id="IPR000674">
    <property type="entry name" value="Ald_Oxase/Xan_DH_a/b"/>
</dbReference>
<dbReference type="Proteomes" id="UP000598467">
    <property type="component" value="Unassembled WGS sequence"/>
</dbReference>
<dbReference type="Pfam" id="PF20256">
    <property type="entry name" value="MoCoBD_2"/>
    <property type="match status" value="1"/>
</dbReference>
<dbReference type="EMBL" id="JABFCZ010000023">
    <property type="protein sequence ID" value="MBD1548468.1"/>
    <property type="molecule type" value="Genomic_DNA"/>
</dbReference>
<evidence type="ECO:0000313" key="5">
    <source>
        <dbReference type="Proteomes" id="UP000598467"/>
    </source>
</evidence>
<dbReference type="InterPro" id="IPR008274">
    <property type="entry name" value="AldOxase/xan_DH_MoCoBD1"/>
</dbReference>
<evidence type="ECO:0000256" key="1">
    <source>
        <dbReference type="ARBA" id="ARBA00022505"/>
    </source>
</evidence>
<dbReference type="GO" id="GO:0005506">
    <property type="term" value="F:iron ion binding"/>
    <property type="evidence" value="ECO:0007669"/>
    <property type="project" value="InterPro"/>
</dbReference>
<protein>
    <submittedName>
        <fullName evidence="4">Xanthine dehydrogenase family protein molybdopterin-binding subunit</fullName>
    </submittedName>
</protein>
<keyword evidence="2" id="KW-0560">Oxidoreductase</keyword>
<dbReference type="SUPFAM" id="SSF56003">
    <property type="entry name" value="Molybdenum cofactor-binding domain"/>
    <property type="match status" value="1"/>
</dbReference>
<dbReference type="SUPFAM" id="SSF54665">
    <property type="entry name" value="CO dehydrogenase molybdoprotein N-domain-like"/>
    <property type="match status" value="1"/>
</dbReference>
<dbReference type="Pfam" id="PF01315">
    <property type="entry name" value="Ald_Xan_dh_C"/>
    <property type="match status" value="1"/>
</dbReference>
<comment type="caution">
    <text evidence="4">The sequence shown here is derived from an EMBL/GenBank/DDBJ whole genome shotgun (WGS) entry which is preliminary data.</text>
</comment>
<name>A0A926S6E2_9HYPH</name>
<accession>A0A926S6E2</accession>
<dbReference type="RefSeq" id="WP_190293160.1">
    <property type="nucleotide sequence ID" value="NZ_JABFCZ010000023.1"/>
</dbReference>
<dbReference type="InterPro" id="IPR037165">
    <property type="entry name" value="AldOxase/xan_DH_Mopterin-bd_sf"/>
</dbReference>
<reference evidence="4" key="1">
    <citation type="submission" date="2020-05" db="EMBL/GenBank/DDBJ databases">
        <title>Identification of trans-AT polyketide cluster in two marine bacteria, producers of a novel glutaramide-containing polyketide sesbanimide D and analogs.</title>
        <authorList>
            <person name="Kacar D."/>
            <person name="Rodriguez P."/>
            <person name="Canedo L."/>
            <person name="Gonzalez E."/>
            <person name="Galan B."/>
            <person name="De La Calle F."/>
            <person name="Garcia J.L."/>
        </authorList>
    </citation>
    <scope>NUCLEOTIDE SEQUENCE</scope>
    <source>
        <strain evidence="4">PHM038</strain>
    </source>
</reference>
<gene>
    <name evidence="4" type="ORF">HK439_19575</name>
</gene>
<dbReference type="PANTHER" id="PTHR11908">
    <property type="entry name" value="XANTHINE DEHYDROGENASE"/>
    <property type="match status" value="1"/>
</dbReference>